<evidence type="ECO:0000259" key="4">
    <source>
        <dbReference type="Pfam" id="PF01048"/>
    </source>
</evidence>
<dbReference type="InterPro" id="IPR035994">
    <property type="entry name" value="Nucleoside_phosphorylase_sf"/>
</dbReference>
<reference evidence="7 8" key="1">
    <citation type="submission" date="2023-08" db="EMBL/GenBank/DDBJ databases">
        <authorList>
            <person name="Palmer J.M."/>
        </authorList>
    </citation>
    <scope>NUCLEOTIDE SEQUENCE [LARGE SCALE GENOMIC DNA]</scope>
    <source>
        <strain evidence="7 8">TWF481</strain>
    </source>
</reference>
<keyword evidence="8" id="KW-1185">Reference proteome</keyword>
<feature type="domain" description="GPI inositol-deacylase winged helix" evidence="5">
    <location>
        <begin position="611"/>
        <end position="689"/>
    </location>
</feature>
<dbReference type="GO" id="GO:0009116">
    <property type="term" value="P:nucleoside metabolic process"/>
    <property type="evidence" value="ECO:0007669"/>
    <property type="project" value="InterPro"/>
</dbReference>
<comment type="caution">
    <text evidence="7">The sequence shown here is derived from an EMBL/GenBank/DDBJ whole genome shotgun (WGS) entry which is preliminary data.</text>
</comment>
<dbReference type="PANTHER" id="PTHR24198">
    <property type="entry name" value="ANKYRIN REPEAT AND PROTEIN KINASE DOMAIN-CONTAINING PROTEIN"/>
    <property type="match status" value="1"/>
</dbReference>
<dbReference type="Pfam" id="PF01048">
    <property type="entry name" value="PNP_UDP_1"/>
    <property type="match status" value="1"/>
</dbReference>
<dbReference type="Gene3D" id="3.40.50.1580">
    <property type="entry name" value="Nucleoside phosphorylase domain"/>
    <property type="match status" value="1"/>
</dbReference>
<dbReference type="SMART" id="SM00248">
    <property type="entry name" value="ANK"/>
    <property type="match status" value="13"/>
</dbReference>
<feature type="repeat" description="ANK" evidence="3">
    <location>
        <begin position="912"/>
        <end position="944"/>
    </location>
</feature>
<dbReference type="Gene3D" id="3.40.50.300">
    <property type="entry name" value="P-loop containing nucleotide triphosphate hydrolases"/>
    <property type="match status" value="1"/>
</dbReference>
<evidence type="ECO:0000313" key="8">
    <source>
        <dbReference type="Proteomes" id="UP001370758"/>
    </source>
</evidence>
<feature type="domain" description="Nucleoside phosphorylase" evidence="4">
    <location>
        <begin position="40"/>
        <end position="268"/>
    </location>
</feature>
<dbReference type="SUPFAM" id="SSF53167">
    <property type="entry name" value="Purine and uridine phosphorylases"/>
    <property type="match status" value="1"/>
</dbReference>
<dbReference type="PROSITE" id="PS50088">
    <property type="entry name" value="ANK_REPEAT"/>
    <property type="match status" value="8"/>
</dbReference>
<feature type="domain" description="Nephrocystin 3-like N-terminal" evidence="6">
    <location>
        <begin position="332"/>
        <end position="492"/>
    </location>
</feature>
<feature type="repeat" description="ANK" evidence="3">
    <location>
        <begin position="879"/>
        <end position="911"/>
    </location>
</feature>
<dbReference type="SUPFAM" id="SSF52540">
    <property type="entry name" value="P-loop containing nucleoside triphosphate hydrolases"/>
    <property type="match status" value="1"/>
</dbReference>
<feature type="repeat" description="ANK" evidence="3">
    <location>
        <begin position="1154"/>
        <end position="1181"/>
    </location>
</feature>
<dbReference type="InterPro" id="IPR036770">
    <property type="entry name" value="Ankyrin_rpt-contain_sf"/>
</dbReference>
<accession>A0AAV9W6D7</accession>
<evidence type="ECO:0000256" key="2">
    <source>
        <dbReference type="ARBA" id="ARBA00023043"/>
    </source>
</evidence>
<feature type="repeat" description="ANK" evidence="3">
    <location>
        <begin position="945"/>
        <end position="977"/>
    </location>
</feature>
<dbReference type="PANTHER" id="PTHR24198:SF165">
    <property type="entry name" value="ANKYRIN REPEAT-CONTAINING PROTEIN-RELATED"/>
    <property type="match status" value="1"/>
</dbReference>
<dbReference type="Pfam" id="PF12796">
    <property type="entry name" value="Ank_2"/>
    <property type="match status" value="2"/>
</dbReference>
<dbReference type="Pfam" id="PF00023">
    <property type="entry name" value="Ank"/>
    <property type="match status" value="2"/>
</dbReference>
<evidence type="ECO:0008006" key="9">
    <source>
        <dbReference type="Google" id="ProtNLM"/>
    </source>
</evidence>
<evidence type="ECO:0000259" key="6">
    <source>
        <dbReference type="Pfam" id="PF24883"/>
    </source>
</evidence>
<dbReference type="GO" id="GO:0003824">
    <property type="term" value="F:catalytic activity"/>
    <property type="evidence" value="ECO:0007669"/>
    <property type="project" value="InterPro"/>
</dbReference>
<dbReference type="PROSITE" id="PS50297">
    <property type="entry name" value="ANK_REP_REGION"/>
    <property type="match status" value="7"/>
</dbReference>
<dbReference type="InterPro" id="IPR054471">
    <property type="entry name" value="GPIID_WHD"/>
</dbReference>
<feature type="repeat" description="ANK" evidence="3">
    <location>
        <begin position="978"/>
        <end position="1010"/>
    </location>
</feature>
<dbReference type="Pfam" id="PF22939">
    <property type="entry name" value="WHD_GPIID"/>
    <property type="match status" value="1"/>
</dbReference>
<evidence type="ECO:0000256" key="3">
    <source>
        <dbReference type="PROSITE-ProRule" id="PRU00023"/>
    </source>
</evidence>
<dbReference type="Pfam" id="PF24883">
    <property type="entry name" value="NPHP3_N"/>
    <property type="match status" value="1"/>
</dbReference>
<feature type="repeat" description="ANK" evidence="3">
    <location>
        <begin position="1256"/>
        <end position="1288"/>
    </location>
</feature>
<dbReference type="Proteomes" id="UP001370758">
    <property type="component" value="Unassembled WGS sequence"/>
</dbReference>
<protein>
    <recommendedName>
        <fullName evidence="9">Nucleoside phosphorylase domain-containing protein</fullName>
    </recommendedName>
</protein>
<dbReference type="PRINTS" id="PR01415">
    <property type="entry name" value="ANKYRIN"/>
</dbReference>
<sequence length="1365" mass="151524">MSTSPKRRDEYTIGWICALSKEQTAATLMLDETHPSLDSKPPDDTNVYTLGSIGHHNVAITCLPLGYYGTNQAAKVANNMRRTFSSIRSFFLVGIGAGIAGKVELGDVVIGTEWAQWDFGKTNHNEIFEHTGKMCYPPQELLSVVQSLQSRHEIEGKTMISTYLDELKANHPNLTSTSSYTSIGKPENAKVHYGLIASGNQVVKDEKLRGIITKRFDDKVLCIEMEAAGLVGIPAIVIRGICDYADSNKNDKWQNYAAAVAAACTKELLGCLEPATLVDLQARQKEFDEAIENLTGLKRHLDRTEDRKILAWITPIDGSSHHNDTLNRRQAGTCEGLLNSTEYQDWLNTANAVLFCRGIPGAGKTVLSSAVIAHLFDRYSYNSATIGVAYIYFNFKESAQLKVDDLLSDLLKQLARTRDPFPSCLKELYDGLKGSRPSRTQIIRALGTIVASYSRVFVVIDALDEYNQCSEFLAKLFEIYKGQGFNILSTSRPIPEIRQLFDRYEVGCAELEITAAKEDIERYLEDKIRQSGSTAVLREKEMVKKRISEVSQGMFLLARLYFEAVNDATSQKTLKRILEGFSAGSASSERPYDIVYEAIMKSIRESTKEEPRRTAFQVLSWIISATRPLKPTELRYAIAVEHPDEASEIDTTNLIDAGDLVSWCRGLVTIDKQSDVVRLIHYTVQEYFERTKTTWFPNSHSDIAKICVIHLSHDTFKSGPCSNYEEFKQRLQSNPLYEYAAKNWSYHIRQSTNDDEDLGKINTSLGVDWFPNRAEIMELVFHLLSTENIRLAFFQAMLINWEYEFRDRESLHRVTKLHIAAYCGLSLAVKEMLSGDGVDLELEDDEGHTAVLFAVQNGHKDTVRLLVERGANLEARDSFDGAAIHAAVARGYRSIVQLLKEKGVNLEVADFRGRTPLLIAAQYGNESIVRLLMEGRVNLEAVDTHGTTVLAVAAGRGYENIVVLLIEGGANVNGQNGAGKTALMAAAGGGYENIVSLLIKGGANVDGQDENGETALMAAVRCGNYFGGLVMRARVTREAKDERGQTILGFATGPSRRDVARFLIEALIDWEDEDNYRDIMLASAEHGFEDIIRLLMEKGVGSAAFDGKYGERLLRDTVYGGYESILALLLVPNEDGEVVRAPLEGVNLDALDDDGETALERAIHKRKPGMVRILLEKGASVGGDHLYAAVRSQNNDIIKILIDGLVDLKVRNTKHRTPLLILVKYCAKWGGGWEDKTLGVEMLVKRGANLEARDTYGQTSLSIAAWYGDETLVRLLVGFGADLEARDNRLQTPLSIAAWGGHEDVVRLLVEEGADLETIDEDDKTPLQHAIAEGCEGIIEILATQETMRQGDRKTEISTAKKKET</sequence>
<organism evidence="7 8">
    <name type="scientific">Arthrobotrys musiformis</name>
    <dbReference type="NCBI Taxonomy" id="47236"/>
    <lineage>
        <taxon>Eukaryota</taxon>
        <taxon>Fungi</taxon>
        <taxon>Dikarya</taxon>
        <taxon>Ascomycota</taxon>
        <taxon>Pezizomycotina</taxon>
        <taxon>Orbiliomycetes</taxon>
        <taxon>Orbiliales</taxon>
        <taxon>Orbiliaceae</taxon>
        <taxon>Arthrobotrys</taxon>
    </lineage>
</organism>
<dbReference type="InterPro" id="IPR002110">
    <property type="entry name" value="Ankyrin_rpt"/>
</dbReference>
<evidence type="ECO:0000256" key="1">
    <source>
        <dbReference type="ARBA" id="ARBA00022737"/>
    </source>
</evidence>
<dbReference type="InterPro" id="IPR000845">
    <property type="entry name" value="Nucleoside_phosphorylase_d"/>
</dbReference>
<feature type="repeat" description="ANK" evidence="3">
    <location>
        <begin position="846"/>
        <end position="878"/>
    </location>
</feature>
<dbReference type="InterPro" id="IPR027417">
    <property type="entry name" value="P-loop_NTPase"/>
</dbReference>
<dbReference type="EMBL" id="JAVHJL010000007">
    <property type="protein sequence ID" value="KAK6499947.1"/>
    <property type="molecule type" value="Genomic_DNA"/>
</dbReference>
<name>A0AAV9W6D7_9PEZI</name>
<dbReference type="SUPFAM" id="SSF48403">
    <property type="entry name" value="Ankyrin repeat"/>
    <property type="match status" value="2"/>
</dbReference>
<dbReference type="Gene3D" id="1.25.40.20">
    <property type="entry name" value="Ankyrin repeat-containing domain"/>
    <property type="match status" value="4"/>
</dbReference>
<evidence type="ECO:0000313" key="7">
    <source>
        <dbReference type="EMBL" id="KAK6499947.1"/>
    </source>
</evidence>
<keyword evidence="2 3" id="KW-0040">ANK repeat</keyword>
<proteinExistence type="predicted"/>
<keyword evidence="1" id="KW-0677">Repeat</keyword>
<feature type="repeat" description="ANK" evidence="3">
    <location>
        <begin position="1289"/>
        <end position="1321"/>
    </location>
</feature>
<dbReference type="InterPro" id="IPR056884">
    <property type="entry name" value="NPHP3-like_N"/>
</dbReference>
<evidence type="ECO:0000259" key="5">
    <source>
        <dbReference type="Pfam" id="PF22939"/>
    </source>
</evidence>
<gene>
    <name evidence="7" type="ORF">TWF481_010303</name>
</gene>